<accession>A0A0U1MCB6</accession>
<dbReference type="Proteomes" id="UP000054383">
    <property type="component" value="Unassembled WGS sequence"/>
</dbReference>
<feature type="transmembrane region" description="Helical" evidence="1">
    <location>
        <begin position="21"/>
        <end position="42"/>
    </location>
</feature>
<protein>
    <submittedName>
        <fullName evidence="2">Uncharacterized protein</fullName>
    </submittedName>
</protein>
<keyword evidence="1" id="KW-1133">Transmembrane helix</keyword>
<sequence length="382" mass="42418">MGFPENIEANISQPAPRGPRSALLLILFIATIISMGCTFLLYNAEASCLALLVNPFLWPVIPMPFRAFSTNNVTFFDKPKDIKIFAVVGYRNPARTAILNCYLQKNLVENGGLIDEVIFIAETTETGHLEWLNGLTNSSDLYSISTAEDMSYSSRDLYLQIDGDVVYIEGTTIPTMINTKMQHPESLIVSANVIHQSAVAKFHQRSGVILPYIPELSLGQRQLLSSSSDNSTSSSNNNGHGFLRSILPYRMLEFFETNSNNNKLPTGESNWMVQAQQHYSFLYHLAQGSLGVYKFPSWKNPPSDVSRAFTCIRGGDMDVISERSETSWLRKRTIIDGKGVVSHYSSSISEEAGLGLLDSTDVVQRYQSFAEENVCPGVKSLI</sequence>
<evidence type="ECO:0000313" key="2">
    <source>
        <dbReference type="EMBL" id="CRG92751.1"/>
    </source>
</evidence>
<organism evidence="2 3">
    <name type="scientific">Talaromyces islandicus</name>
    <name type="common">Penicillium islandicum</name>
    <dbReference type="NCBI Taxonomy" id="28573"/>
    <lineage>
        <taxon>Eukaryota</taxon>
        <taxon>Fungi</taxon>
        <taxon>Dikarya</taxon>
        <taxon>Ascomycota</taxon>
        <taxon>Pezizomycotina</taxon>
        <taxon>Eurotiomycetes</taxon>
        <taxon>Eurotiomycetidae</taxon>
        <taxon>Eurotiales</taxon>
        <taxon>Trichocomaceae</taxon>
        <taxon>Talaromyces</taxon>
        <taxon>Talaromyces sect. Islandici</taxon>
    </lineage>
</organism>
<keyword evidence="1" id="KW-0472">Membrane</keyword>
<dbReference type="AlphaFoldDB" id="A0A0U1MCB6"/>
<evidence type="ECO:0000256" key="1">
    <source>
        <dbReference type="SAM" id="Phobius"/>
    </source>
</evidence>
<proteinExistence type="predicted"/>
<reference evidence="2 3" key="1">
    <citation type="submission" date="2015-04" db="EMBL/GenBank/DDBJ databases">
        <authorList>
            <person name="Syromyatnikov M.Y."/>
            <person name="Popov V.N."/>
        </authorList>
    </citation>
    <scope>NUCLEOTIDE SEQUENCE [LARGE SCALE GENOMIC DNA]</scope>
    <source>
        <strain evidence="2">WF-38-12</strain>
    </source>
</reference>
<keyword evidence="3" id="KW-1185">Reference proteome</keyword>
<dbReference type="OrthoDB" id="5593235at2759"/>
<dbReference type="EMBL" id="CVMT01000016">
    <property type="protein sequence ID" value="CRG92751.1"/>
    <property type="molecule type" value="Genomic_DNA"/>
</dbReference>
<dbReference type="OMA" id="YKFPMWV"/>
<gene>
    <name evidence="2" type="ORF">PISL3812_09818</name>
</gene>
<dbReference type="STRING" id="28573.A0A0U1MCB6"/>
<name>A0A0U1MCB6_TALIS</name>
<keyword evidence="1" id="KW-0812">Transmembrane</keyword>
<evidence type="ECO:0000313" key="3">
    <source>
        <dbReference type="Proteomes" id="UP000054383"/>
    </source>
</evidence>